<proteinExistence type="predicted"/>
<dbReference type="SUPFAM" id="SSF101386">
    <property type="entry name" value="all-alpha NTP pyrophosphatases"/>
    <property type="match status" value="1"/>
</dbReference>
<dbReference type="Proteomes" id="UP000655830">
    <property type="component" value="Unassembled WGS sequence"/>
</dbReference>
<keyword evidence="2" id="KW-1185">Reference proteome</keyword>
<protein>
    <submittedName>
        <fullName evidence="1">Nucleoside triphosphate pyrophosphohydrolase</fullName>
    </submittedName>
</protein>
<dbReference type="EMBL" id="JACRSY010000034">
    <property type="protein sequence ID" value="MBC8581020.1"/>
    <property type="molecule type" value="Genomic_DNA"/>
</dbReference>
<evidence type="ECO:0000313" key="2">
    <source>
        <dbReference type="Proteomes" id="UP000655830"/>
    </source>
</evidence>
<dbReference type="InterPro" id="IPR038735">
    <property type="entry name" value="MSMEG_1276-like_NTP-PPase_dom"/>
</dbReference>
<organism evidence="1 2">
    <name type="scientific">Zhenhengia yiwuensis</name>
    <dbReference type="NCBI Taxonomy" id="2763666"/>
    <lineage>
        <taxon>Bacteria</taxon>
        <taxon>Bacillati</taxon>
        <taxon>Bacillota</taxon>
        <taxon>Clostridia</taxon>
        <taxon>Lachnospirales</taxon>
        <taxon>Lachnospiraceae</taxon>
        <taxon>Zhenhengia</taxon>
    </lineage>
</organism>
<name>A0A926EL22_9FIRM</name>
<evidence type="ECO:0000313" key="1">
    <source>
        <dbReference type="EMBL" id="MBC8581020.1"/>
    </source>
</evidence>
<dbReference type="AlphaFoldDB" id="A0A926EL22"/>
<reference evidence="1" key="1">
    <citation type="submission" date="2020-08" db="EMBL/GenBank/DDBJ databases">
        <title>Genome public.</title>
        <authorList>
            <person name="Liu C."/>
            <person name="Sun Q."/>
        </authorList>
    </citation>
    <scope>NUCLEOTIDE SEQUENCE</scope>
    <source>
        <strain evidence="1">NSJ-12</strain>
    </source>
</reference>
<dbReference type="RefSeq" id="WP_249333715.1">
    <property type="nucleotide sequence ID" value="NZ_JACRSY010000034.1"/>
</dbReference>
<sequence>MKIYNKLVRDRIPEMIEADHKNCVTRKVEGHELRNLLEEKMIEEFNEYLEDRNLEELADMLEVLIGLAKYHGYTEEELMHIRMKKYQERGGFEEGVFLESVTIKKES</sequence>
<gene>
    <name evidence="1" type="ORF">H8718_16005</name>
</gene>
<comment type="caution">
    <text evidence="1">The sequence shown here is derived from an EMBL/GenBank/DDBJ whole genome shotgun (WGS) entry which is preliminary data.</text>
</comment>
<accession>A0A926EL22</accession>
<dbReference type="CDD" id="cd11532">
    <property type="entry name" value="NTP-PPase_COG4997"/>
    <property type="match status" value="1"/>
</dbReference>